<evidence type="ECO:0008006" key="3">
    <source>
        <dbReference type="Google" id="ProtNLM"/>
    </source>
</evidence>
<dbReference type="GO" id="GO:0004252">
    <property type="term" value="F:serine-type endopeptidase activity"/>
    <property type="evidence" value="ECO:0007669"/>
    <property type="project" value="InterPro"/>
</dbReference>
<reference evidence="2" key="1">
    <citation type="submission" date="2018-05" db="EMBL/GenBank/DDBJ databases">
        <authorList>
            <person name="Lanie J.A."/>
            <person name="Ng W.-L."/>
            <person name="Kazmierczak K.M."/>
            <person name="Andrzejewski T.M."/>
            <person name="Davidsen T.M."/>
            <person name="Wayne K.J."/>
            <person name="Tettelin H."/>
            <person name="Glass J.I."/>
            <person name="Rusch D."/>
            <person name="Podicherti R."/>
            <person name="Tsui H.-C.T."/>
            <person name="Winkler M.E."/>
        </authorList>
    </citation>
    <scope>NUCLEOTIDE SEQUENCE</scope>
</reference>
<sequence>MPKLALIFVAFFLTIFLFQESSYGFIEGFDSPPLPNFDITKSSEIISIDVSHQENLAKRYLVFGTGQLNNVYSETQNLVYGVNSNNGFFSVGVFNQNEAFTLKSNGYTVIEDFLLDFNYNYQKMNSITGISQFENFAASTYVHDLYNVTGKGVTIAIIDTGVDFSNHDITQSLARDDDNNPIMLDADGQGLVIT</sequence>
<organism evidence="2">
    <name type="scientific">marine metagenome</name>
    <dbReference type="NCBI Taxonomy" id="408172"/>
    <lineage>
        <taxon>unclassified sequences</taxon>
        <taxon>metagenomes</taxon>
        <taxon>ecological metagenomes</taxon>
    </lineage>
</organism>
<proteinExistence type="predicted"/>
<gene>
    <name evidence="2" type="ORF">METZ01_LOCUS500686</name>
</gene>
<keyword evidence="1" id="KW-0378">Hydrolase</keyword>
<dbReference type="InterPro" id="IPR036852">
    <property type="entry name" value="Peptidase_S8/S53_dom_sf"/>
</dbReference>
<evidence type="ECO:0000256" key="1">
    <source>
        <dbReference type="ARBA" id="ARBA00022801"/>
    </source>
</evidence>
<accession>A0A383DTI5</accession>
<protein>
    <recommendedName>
        <fullName evidence="3">Peptidase S8/S53 domain-containing protein</fullName>
    </recommendedName>
</protein>
<dbReference type="GO" id="GO:0006508">
    <property type="term" value="P:proteolysis"/>
    <property type="evidence" value="ECO:0007669"/>
    <property type="project" value="InterPro"/>
</dbReference>
<dbReference type="InterPro" id="IPR023827">
    <property type="entry name" value="Peptidase_S8_Asp-AS"/>
</dbReference>
<evidence type="ECO:0000313" key="2">
    <source>
        <dbReference type="EMBL" id="SVE47832.1"/>
    </source>
</evidence>
<dbReference type="PROSITE" id="PS00136">
    <property type="entry name" value="SUBTILASE_ASP"/>
    <property type="match status" value="1"/>
</dbReference>
<dbReference type="EMBL" id="UINC01220077">
    <property type="protein sequence ID" value="SVE47832.1"/>
    <property type="molecule type" value="Genomic_DNA"/>
</dbReference>
<dbReference type="Gene3D" id="3.40.50.200">
    <property type="entry name" value="Peptidase S8/S53 domain"/>
    <property type="match status" value="1"/>
</dbReference>
<dbReference type="SUPFAM" id="SSF52743">
    <property type="entry name" value="Subtilisin-like"/>
    <property type="match status" value="1"/>
</dbReference>
<dbReference type="PROSITE" id="PS51892">
    <property type="entry name" value="SUBTILASE"/>
    <property type="match status" value="1"/>
</dbReference>
<feature type="non-terminal residue" evidence="2">
    <location>
        <position position="194"/>
    </location>
</feature>
<dbReference type="AlphaFoldDB" id="A0A383DTI5"/>
<name>A0A383DTI5_9ZZZZ</name>